<dbReference type="OrthoDB" id="9765330at2"/>
<reference evidence="2 3" key="1">
    <citation type="journal article" date="2013" name="Mar. Genomics">
        <title>Expression of sulfatases in Rhodopirellula baltica and the diversity of sulfatases in the genus Rhodopirellula.</title>
        <authorList>
            <person name="Wegner C.E."/>
            <person name="Richter-Heitmann T."/>
            <person name="Klindworth A."/>
            <person name="Klockow C."/>
            <person name="Richter M."/>
            <person name="Achstetter T."/>
            <person name="Glockner F.O."/>
            <person name="Harder J."/>
        </authorList>
    </citation>
    <scope>NUCLEOTIDE SEQUENCE [LARGE SCALE GENOMIC DNA]</scope>
    <source>
        <strain evidence="2 3">SM1</strain>
    </source>
</reference>
<dbReference type="PANTHER" id="PTHR45947">
    <property type="entry name" value="SULFOQUINOVOSYL TRANSFERASE SQD2"/>
    <property type="match status" value="1"/>
</dbReference>
<evidence type="ECO:0000313" key="3">
    <source>
        <dbReference type="Proteomes" id="UP000011991"/>
    </source>
</evidence>
<gene>
    <name evidence="2" type="ORF">RMSM_07490</name>
</gene>
<name>M5R7W5_9BACT</name>
<keyword evidence="2" id="KW-0328">Glycosyltransferase</keyword>
<feature type="domain" description="Glycosyl transferase family 1" evidence="1">
    <location>
        <begin position="233"/>
        <end position="392"/>
    </location>
</feature>
<accession>M5R7W5</accession>
<dbReference type="Proteomes" id="UP000011991">
    <property type="component" value="Unassembled WGS sequence"/>
</dbReference>
<dbReference type="EMBL" id="ANOG01001066">
    <property type="protein sequence ID" value="EMI15578.1"/>
    <property type="molecule type" value="Genomic_DNA"/>
</dbReference>
<organism evidence="2 3">
    <name type="scientific">Rhodopirellula maiorica SM1</name>
    <dbReference type="NCBI Taxonomy" id="1265738"/>
    <lineage>
        <taxon>Bacteria</taxon>
        <taxon>Pseudomonadati</taxon>
        <taxon>Planctomycetota</taxon>
        <taxon>Planctomycetia</taxon>
        <taxon>Pirellulales</taxon>
        <taxon>Pirellulaceae</taxon>
        <taxon>Novipirellula</taxon>
    </lineage>
</organism>
<evidence type="ECO:0000259" key="1">
    <source>
        <dbReference type="Pfam" id="PF00534"/>
    </source>
</evidence>
<dbReference type="InterPro" id="IPR050194">
    <property type="entry name" value="Glycosyltransferase_grp1"/>
</dbReference>
<dbReference type="CDD" id="cd03801">
    <property type="entry name" value="GT4_PimA-like"/>
    <property type="match status" value="1"/>
</dbReference>
<dbReference type="GO" id="GO:0016757">
    <property type="term" value="F:glycosyltransferase activity"/>
    <property type="evidence" value="ECO:0007669"/>
    <property type="project" value="UniProtKB-KW"/>
</dbReference>
<dbReference type="SUPFAM" id="SSF53756">
    <property type="entry name" value="UDP-Glycosyltransferase/glycogen phosphorylase"/>
    <property type="match status" value="1"/>
</dbReference>
<dbReference type="Pfam" id="PF00534">
    <property type="entry name" value="Glycos_transf_1"/>
    <property type="match status" value="1"/>
</dbReference>
<dbReference type="PATRIC" id="fig|1265738.3.peg.7470"/>
<keyword evidence="3" id="KW-1185">Reference proteome</keyword>
<protein>
    <submittedName>
        <fullName evidence="2">Glycosyl transferase, group 1 domain protein</fullName>
        <ecNumber evidence="2">2.4.-.-</ecNumber>
    </submittedName>
</protein>
<dbReference type="Gene3D" id="3.40.50.2000">
    <property type="entry name" value="Glycogen Phosphorylase B"/>
    <property type="match status" value="2"/>
</dbReference>
<evidence type="ECO:0000313" key="2">
    <source>
        <dbReference type="EMBL" id="EMI15578.1"/>
    </source>
</evidence>
<keyword evidence="2" id="KW-0808">Transferase</keyword>
<proteinExistence type="predicted"/>
<dbReference type="AlphaFoldDB" id="M5R7W5"/>
<dbReference type="InterPro" id="IPR001296">
    <property type="entry name" value="Glyco_trans_1"/>
</dbReference>
<sequence>MDRQLSRKNLKIAWIGSPSSGGGVGGFCRQLVSGLVASGEEVTLFAQQPEADLLKTIGCEQGDIEVVSRIVSWEWRRWYSSNDTMSFVSSFWKRRRAYRELINDLVTHHSQSPFDVIVQFSQIELFNMKRHLKSLPPLVLFPCVHAAGELRWHRSESKYALQSEKRLRHYLIRANLMHRARLQKSCCQAVHGIIGMSDRFNQLVAQDYGVNSINQAVVFQPFDEPDHSTMQMQVGIQSQKIKLLFVGRVSVRKGIEMLVELSHRLDDLHHQLEIEVIGSGSLWSDYTKHLKELNPRVAHFSGSLQNTEVKSRMSQAHALLVPSHYEPGGIVVAEALSHGCAVIVSDEVGSAEPLSGPACHKFPAGDLSAFENEVRKFVKDAIEDPSSIRHNASELAKSCFSPEATIDRLRMALRQAAEQKPISTASERTTKLVSKVS</sequence>
<dbReference type="PANTHER" id="PTHR45947:SF3">
    <property type="entry name" value="SULFOQUINOVOSYL TRANSFERASE SQD2"/>
    <property type="match status" value="1"/>
</dbReference>
<dbReference type="EC" id="2.4.-.-" evidence="2"/>
<comment type="caution">
    <text evidence="2">The sequence shown here is derived from an EMBL/GenBank/DDBJ whole genome shotgun (WGS) entry which is preliminary data.</text>
</comment>
<dbReference type="RefSeq" id="WP_008708753.1">
    <property type="nucleotide sequence ID" value="NZ_ANOG01001066.1"/>
</dbReference>